<protein>
    <submittedName>
        <fullName evidence="2">Uncharacterized protein</fullName>
    </submittedName>
</protein>
<keyword evidence="3" id="KW-1185">Reference proteome</keyword>
<organism evidence="2 3">
    <name type="scientific">Lophium mytilinum</name>
    <dbReference type="NCBI Taxonomy" id="390894"/>
    <lineage>
        <taxon>Eukaryota</taxon>
        <taxon>Fungi</taxon>
        <taxon>Dikarya</taxon>
        <taxon>Ascomycota</taxon>
        <taxon>Pezizomycotina</taxon>
        <taxon>Dothideomycetes</taxon>
        <taxon>Pleosporomycetidae</taxon>
        <taxon>Mytilinidiales</taxon>
        <taxon>Mytilinidiaceae</taxon>
        <taxon>Lophium</taxon>
    </lineage>
</organism>
<feature type="compositionally biased region" description="Basic and acidic residues" evidence="1">
    <location>
        <begin position="236"/>
        <end position="247"/>
    </location>
</feature>
<evidence type="ECO:0000256" key="1">
    <source>
        <dbReference type="SAM" id="MobiDB-lite"/>
    </source>
</evidence>
<proteinExistence type="predicted"/>
<evidence type="ECO:0000313" key="2">
    <source>
        <dbReference type="EMBL" id="KAF2499039.1"/>
    </source>
</evidence>
<dbReference type="AlphaFoldDB" id="A0A6A6R3B2"/>
<feature type="compositionally biased region" description="Basic and acidic residues" evidence="1">
    <location>
        <begin position="213"/>
        <end position="224"/>
    </location>
</feature>
<accession>A0A6A6R3B2</accession>
<evidence type="ECO:0000313" key="3">
    <source>
        <dbReference type="Proteomes" id="UP000799750"/>
    </source>
</evidence>
<dbReference type="EMBL" id="MU004184">
    <property type="protein sequence ID" value="KAF2499039.1"/>
    <property type="molecule type" value="Genomic_DNA"/>
</dbReference>
<sequence length="420" mass="48522">MSLGGGCIPLVPPKRSKKIAVLSLAYDIALYNRNFAQLSYRIRKSNLRRARPSLRKISKRLNGEHGPLHRIPKHTPTNLKTIKKLGKHDSPPVQLPSPDASKEEVRLFIHMVLTHEVHQIYKHYPEFIVATVYAWLGNGQDFRNLEKDDFFALCPDMISVPAFAGQMKKRKLFWGKTKVKPFRVQATFKCTEAIGEALWNSFRRLLAAEKKQKNLEDRQRKQDGLQDTADSNQDAPTHRQFEPDSVSHAKATTKRKARVQRVSKCTAFIEKPQNKIDEQAMIAESIRKERFEHLKRAQVVGEQSITRKTRVQRRRYEVKYHSRNYVPEVPTSGSERKVTYAPPRNFAESAIVDAFEECRKFYKDETIVPNPLPPKGSFGRLFNIETSEEGRDITVTYGNNVGLSTFRMWKNVDRDSQSWM</sequence>
<dbReference type="Proteomes" id="UP000799750">
    <property type="component" value="Unassembled WGS sequence"/>
</dbReference>
<feature type="region of interest" description="Disordered" evidence="1">
    <location>
        <begin position="213"/>
        <end position="258"/>
    </location>
</feature>
<name>A0A6A6R3B2_9PEZI</name>
<gene>
    <name evidence="2" type="ORF">BU16DRAFT_614593</name>
</gene>
<reference evidence="2" key="1">
    <citation type="journal article" date="2020" name="Stud. Mycol.">
        <title>101 Dothideomycetes genomes: a test case for predicting lifestyles and emergence of pathogens.</title>
        <authorList>
            <person name="Haridas S."/>
            <person name="Albert R."/>
            <person name="Binder M."/>
            <person name="Bloem J."/>
            <person name="Labutti K."/>
            <person name="Salamov A."/>
            <person name="Andreopoulos B."/>
            <person name="Baker S."/>
            <person name="Barry K."/>
            <person name="Bills G."/>
            <person name="Bluhm B."/>
            <person name="Cannon C."/>
            <person name="Castanera R."/>
            <person name="Culley D."/>
            <person name="Daum C."/>
            <person name="Ezra D."/>
            <person name="Gonzalez J."/>
            <person name="Henrissat B."/>
            <person name="Kuo A."/>
            <person name="Liang C."/>
            <person name="Lipzen A."/>
            <person name="Lutzoni F."/>
            <person name="Magnuson J."/>
            <person name="Mondo S."/>
            <person name="Nolan M."/>
            <person name="Ohm R."/>
            <person name="Pangilinan J."/>
            <person name="Park H.-J."/>
            <person name="Ramirez L."/>
            <person name="Alfaro M."/>
            <person name="Sun H."/>
            <person name="Tritt A."/>
            <person name="Yoshinaga Y."/>
            <person name="Zwiers L.-H."/>
            <person name="Turgeon B."/>
            <person name="Goodwin S."/>
            <person name="Spatafora J."/>
            <person name="Crous P."/>
            <person name="Grigoriev I."/>
        </authorList>
    </citation>
    <scope>NUCLEOTIDE SEQUENCE</scope>
    <source>
        <strain evidence="2">CBS 269.34</strain>
    </source>
</reference>
<dbReference type="OrthoDB" id="3946303at2759"/>